<keyword evidence="2" id="KW-0472">Membrane</keyword>
<keyword evidence="2" id="KW-1133">Transmembrane helix</keyword>
<evidence type="ECO:0000256" key="1">
    <source>
        <dbReference type="SAM" id="MobiDB-lite"/>
    </source>
</evidence>
<organism evidence="3 4">
    <name type="scientific">Cyphellophora europaea (strain CBS 101466)</name>
    <name type="common">Phialophora europaea</name>
    <dbReference type="NCBI Taxonomy" id="1220924"/>
    <lineage>
        <taxon>Eukaryota</taxon>
        <taxon>Fungi</taxon>
        <taxon>Dikarya</taxon>
        <taxon>Ascomycota</taxon>
        <taxon>Pezizomycotina</taxon>
        <taxon>Eurotiomycetes</taxon>
        <taxon>Chaetothyriomycetidae</taxon>
        <taxon>Chaetothyriales</taxon>
        <taxon>Cyphellophoraceae</taxon>
        <taxon>Cyphellophora</taxon>
    </lineage>
</organism>
<feature type="region of interest" description="Disordered" evidence="1">
    <location>
        <begin position="392"/>
        <end position="429"/>
    </location>
</feature>
<dbReference type="VEuPathDB" id="FungiDB:HMPREF1541_05570"/>
<feature type="transmembrane region" description="Helical" evidence="2">
    <location>
        <begin position="275"/>
        <end position="296"/>
    </location>
</feature>
<evidence type="ECO:0000313" key="3">
    <source>
        <dbReference type="EMBL" id="ETN39347.1"/>
    </source>
</evidence>
<feature type="transmembrane region" description="Helical" evidence="2">
    <location>
        <begin position="352"/>
        <end position="370"/>
    </location>
</feature>
<dbReference type="Proteomes" id="UP000030752">
    <property type="component" value="Unassembled WGS sequence"/>
</dbReference>
<dbReference type="eggNOG" id="ENOG502SSTS">
    <property type="taxonomic scope" value="Eukaryota"/>
</dbReference>
<feature type="transmembrane region" description="Helical" evidence="2">
    <location>
        <begin position="242"/>
        <end position="263"/>
    </location>
</feature>
<dbReference type="HOGENOM" id="CLU_619659_0_0_1"/>
<evidence type="ECO:0000256" key="2">
    <source>
        <dbReference type="SAM" id="Phobius"/>
    </source>
</evidence>
<feature type="compositionally biased region" description="Basic and acidic residues" evidence="1">
    <location>
        <begin position="392"/>
        <end position="412"/>
    </location>
</feature>
<feature type="transmembrane region" description="Helical" evidence="2">
    <location>
        <begin position="32"/>
        <end position="57"/>
    </location>
</feature>
<dbReference type="RefSeq" id="XP_008718132.1">
    <property type="nucleotide sequence ID" value="XM_008719910.1"/>
</dbReference>
<keyword evidence="4" id="KW-1185">Reference proteome</keyword>
<feature type="transmembrane region" description="Helical" evidence="2">
    <location>
        <begin position="167"/>
        <end position="183"/>
    </location>
</feature>
<keyword evidence="2" id="KW-0812">Transmembrane</keyword>
<dbReference type="AlphaFoldDB" id="W2RSB7"/>
<feature type="transmembrane region" description="Helical" evidence="2">
    <location>
        <begin position="77"/>
        <end position="102"/>
    </location>
</feature>
<feature type="transmembrane region" description="Helical" evidence="2">
    <location>
        <begin position="195"/>
        <end position="221"/>
    </location>
</feature>
<name>W2RSB7_CYPE1</name>
<reference evidence="3 4" key="1">
    <citation type="submission" date="2013-03" db="EMBL/GenBank/DDBJ databases">
        <title>The Genome Sequence of Phialophora europaea CBS 101466.</title>
        <authorList>
            <consortium name="The Broad Institute Genomics Platform"/>
            <person name="Cuomo C."/>
            <person name="de Hoog S."/>
            <person name="Gorbushina A."/>
            <person name="Walker B."/>
            <person name="Young S.K."/>
            <person name="Zeng Q."/>
            <person name="Gargeya S."/>
            <person name="Fitzgerald M."/>
            <person name="Haas B."/>
            <person name="Abouelleil A."/>
            <person name="Allen A.W."/>
            <person name="Alvarado L."/>
            <person name="Arachchi H.M."/>
            <person name="Berlin A.M."/>
            <person name="Chapman S.B."/>
            <person name="Gainer-Dewar J."/>
            <person name="Goldberg J."/>
            <person name="Griggs A."/>
            <person name="Gujja S."/>
            <person name="Hansen M."/>
            <person name="Howarth C."/>
            <person name="Imamovic A."/>
            <person name="Ireland A."/>
            <person name="Larimer J."/>
            <person name="McCowan C."/>
            <person name="Murphy C."/>
            <person name="Pearson M."/>
            <person name="Poon T.W."/>
            <person name="Priest M."/>
            <person name="Roberts A."/>
            <person name="Saif S."/>
            <person name="Shea T."/>
            <person name="Sisk P."/>
            <person name="Sykes S."/>
            <person name="Wortman J."/>
            <person name="Nusbaum C."/>
            <person name="Birren B."/>
        </authorList>
    </citation>
    <scope>NUCLEOTIDE SEQUENCE [LARGE SCALE GENOMIC DNA]</scope>
    <source>
        <strain evidence="3 4">CBS 101466</strain>
    </source>
</reference>
<dbReference type="InParanoid" id="W2RSB7"/>
<evidence type="ECO:0000313" key="4">
    <source>
        <dbReference type="Proteomes" id="UP000030752"/>
    </source>
</evidence>
<sequence>MHRHSHSHSHSHTHGGADHDASLYPAQEEYNLLGALIFFAYILAALVLTSIIGFDLLKLPRKGTNAKTPSPGRYHSIRVTFLVLTATLSFATLSFQMLSVLIQSYTRWTVTHGSVDASMLYTGLFPGPTNLYDYALALSHSIWHWATTSTLFGDFATAILASPARRIWTRAVLYYSLCVNIWMSDAGHQHRIPHLSLYFLLAQILPVSFTQQLFLLALELTRRNAVPGRQPDVRAPSQRRPAYFSYLALLVAYLLAVDTAAATNGRDSHQLHFPAVLPMVLFIRLLLFTPLFIPTLTHWMAAQQHQRWMPAPVTTLVFFFVIGWQSKTAKDVLGLGWRHVLEAVHEDPAVRALGYDLVLAIVGAAAWWVLESLEKSPVQDMVKEGVQGKAAKSEGEVLQGKVDEKLRTEADGCTHPPPGTGEGLQGQLDNVLRARGQASGIK</sequence>
<dbReference type="EMBL" id="KB822721">
    <property type="protein sequence ID" value="ETN39347.1"/>
    <property type="molecule type" value="Genomic_DNA"/>
</dbReference>
<dbReference type="GeneID" id="19972909"/>
<protein>
    <submittedName>
        <fullName evidence="3">Uncharacterized protein</fullName>
    </submittedName>
</protein>
<feature type="transmembrane region" description="Helical" evidence="2">
    <location>
        <begin position="308"/>
        <end position="326"/>
    </location>
</feature>
<accession>W2RSB7</accession>
<proteinExistence type="predicted"/>
<gene>
    <name evidence="3" type="ORF">HMPREF1541_05570</name>
</gene>
<dbReference type="OrthoDB" id="2126185at2759"/>